<dbReference type="GO" id="GO:0006564">
    <property type="term" value="P:L-serine biosynthetic process"/>
    <property type="evidence" value="ECO:0007669"/>
    <property type="project" value="UniProtKB-ARBA"/>
</dbReference>
<keyword evidence="2 4" id="KW-0560">Oxidoreductase</keyword>
<dbReference type="OrthoDB" id="34275at2157"/>
<evidence type="ECO:0000256" key="4">
    <source>
        <dbReference type="RuleBase" id="RU003719"/>
    </source>
</evidence>
<dbReference type="Proteomes" id="UP000198888">
    <property type="component" value="Unassembled WGS sequence"/>
</dbReference>
<dbReference type="EMBL" id="FNYR01000015">
    <property type="protein sequence ID" value="SEI99901.1"/>
    <property type="molecule type" value="Genomic_DNA"/>
</dbReference>
<dbReference type="SUPFAM" id="SSF52283">
    <property type="entry name" value="Formate/glycerate dehydrogenase catalytic domain-like"/>
    <property type="match status" value="1"/>
</dbReference>
<evidence type="ECO:0000256" key="3">
    <source>
        <dbReference type="ARBA" id="ARBA00023027"/>
    </source>
</evidence>
<dbReference type="PROSITE" id="PS00671">
    <property type="entry name" value="D_2_HYDROXYACID_DH_3"/>
    <property type="match status" value="1"/>
</dbReference>
<evidence type="ECO:0000313" key="7">
    <source>
        <dbReference type="EMBL" id="SEI99901.1"/>
    </source>
</evidence>
<feature type="domain" description="D-isomer specific 2-hydroxyacid dehydrogenase catalytic" evidence="5">
    <location>
        <begin position="23"/>
        <end position="308"/>
    </location>
</feature>
<reference evidence="7 8" key="1">
    <citation type="submission" date="2016-10" db="EMBL/GenBank/DDBJ databases">
        <authorList>
            <person name="de Groot N.N."/>
        </authorList>
    </citation>
    <scope>NUCLEOTIDE SEQUENCE [LARGE SCALE GENOMIC DNA]</scope>
    <source>
        <strain evidence="7 8">DSM 22187</strain>
    </source>
</reference>
<organism evidence="7 8">
    <name type="scientific">Halohasta litchfieldiae</name>
    <dbReference type="NCBI Taxonomy" id="1073996"/>
    <lineage>
        <taxon>Archaea</taxon>
        <taxon>Methanobacteriati</taxon>
        <taxon>Methanobacteriota</taxon>
        <taxon>Stenosarchaea group</taxon>
        <taxon>Halobacteria</taxon>
        <taxon>Halobacteriales</taxon>
        <taxon>Haloferacaceae</taxon>
        <taxon>Halohasta</taxon>
    </lineage>
</organism>
<evidence type="ECO:0000259" key="5">
    <source>
        <dbReference type="Pfam" id="PF00389"/>
    </source>
</evidence>
<accession>A0A2H4PZD6</accession>
<comment type="similarity">
    <text evidence="1 4">Belongs to the D-isomer specific 2-hydroxyacid dehydrogenase family.</text>
</comment>
<evidence type="ECO:0000256" key="1">
    <source>
        <dbReference type="ARBA" id="ARBA00005854"/>
    </source>
</evidence>
<dbReference type="InterPro" id="IPR006139">
    <property type="entry name" value="D-isomer_2_OHA_DH_cat_dom"/>
</dbReference>
<dbReference type="Pfam" id="PF00389">
    <property type="entry name" value="2-Hacid_dh"/>
    <property type="match status" value="1"/>
</dbReference>
<dbReference type="Gene3D" id="3.40.50.720">
    <property type="entry name" value="NAD(P)-binding Rossmann-like Domain"/>
    <property type="match status" value="2"/>
</dbReference>
<dbReference type="GO" id="GO:0047545">
    <property type="term" value="F:(S)-2-hydroxyglutarate dehydrogenase activity"/>
    <property type="evidence" value="ECO:0007669"/>
    <property type="project" value="UniProtKB-ARBA"/>
</dbReference>
<dbReference type="GO" id="GO:0051287">
    <property type="term" value="F:NAD binding"/>
    <property type="evidence" value="ECO:0007669"/>
    <property type="project" value="InterPro"/>
</dbReference>
<dbReference type="FunFam" id="3.40.50.720:FF:000041">
    <property type="entry name" value="D-3-phosphoglycerate dehydrogenase"/>
    <property type="match status" value="1"/>
</dbReference>
<keyword evidence="8" id="KW-1185">Reference proteome</keyword>
<dbReference type="InterPro" id="IPR036291">
    <property type="entry name" value="NAD(P)-bd_dom_sf"/>
</dbReference>
<dbReference type="PANTHER" id="PTHR42789:SF1">
    <property type="entry name" value="D-ISOMER SPECIFIC 2-HYDROXYACID DEHYDROGENASE FAMILY PROTEIN (AFU_ORTHOLOGUE AFUA_6G10090)"/>
    <property type="match status" value="1"/>
</dbReference>
<accession>A0A1H6V5U8</accession>
<evidence type="ECO:0000259" key="6">
    <source>
        <dbReference type="Pfam" id="PF02826"/>
    </source>
</evidence>
<dbReference type="STRING" id="1073996.SAMN05444271_11560"/>
<dbReference type="KEGG" id="hae:halTADL_0685"/>
<evidence type="ECO:0000313" key="8">
    <source>
        <dbReference type="Proteomes" id="UP000198888"/>
    </source>
</evidence>
<protein>
    <submittedName>
        <fullName evidence="7">D-3-phosphoglycerate dehydrogenase</fullName>
    </submittedName>
</protein>
<feature type="domain" description="D-isomer specific 2-hydroxyacid dehydrogenase NAD-binding" evidence="6">
    <location>
        <begin position="107"/>
        <end position="281"/>
    </location>
</feature>
<keyword evidence="3" id="KW-0520">NAD</keyword>
<dbReference type="GO" id="GO:0004617">
    <property type="term" value="F:phosphoglycerate dehydrogenase activity"/>
    <property type="evidence" value="ECO:0007669"/>
    <property type="project" value="UniProtKB-ARBA"/>
</dbReference>
<dbReference type="PANTHER" id="PTHR42789">
    <property type="entry name" value="D-ISOMER SPECIFIC 2-HYDROXYACID DEHYDROGENASE FAMILY PROTEIN (AFU_ORTHOLOGUE AFUA_6G10090)"/>
    <property type="match status" value="1"/>
</dbReference>
<evidence type="ECO:0000256" key="2">
    <source>
        <dbReference type="ARBA" id="ARBA00023002"/>
    </source>
</evidence>
<dbReference type="RefSeq" id="WP_089672879.1">
    <property type="nucleotide sequence ID" value="NZ_CP024845.1"/>
</dbReference>
<dbReference type="InterPro" id="IPR006140">
    <property type="entry name" value="D-isomer_DH_NAD-bd"/>
</dbReference>
<name>A0A1H6V5U8_9EURY</name>
<dbReference type="InterPro" id="IPR050857">
    <property type="entry name" value="D-2-hydroxyacid_DH"/>
</dbReference>
<gene>
    <name evidence="7" type="ORF">SAMN05444271_11560</name>
</gene>
<dbReference type="AlphaFoldDB" id="A0A1H6V5U8"/>
<dbReference type="Pfam" id="PF02826">
    <property type="entry name" value="2-Hacid_dh_C"/>
    <property type="match status" value="1"/>
</dbReference>
<dbReference type="SUPFAM" id="SSF51735">
    <property type="entry name" value="NAD(P)-binding Rossmann-fold domains"/>
    <property type="match status" value="1"/>
</dbReference>
<sequence length="321" mass="35049">MTEKIVSFRSVDRIESAFDDVDLDVVPKTKYTDAELIEYAEGASGLFVHSENQYTSTLFEASPELRVIGRPGSGLDNIDLDAATENDVVIAFTPGMNAVAVSEFVVGSVISHIRDLQDASDHVRSGGWRSPDWWGTELRNKTVGIVGLGAAGYETAKRLKPFDVDFLVADPYVDQERIDEIGGQRVELDDLLSESDFVSLHVRLTEETTHMIDAAAFDRMKETAVLINTARGRVVDHDALVEALTTGTIGGAVIDVYPSEPPESTDPIFDCETASVTPHLAGATVETRTEMLETTAKNMLRILNGEAVDRQYIANPEVLDS</sequence>
<proteinExistence type="inferred from homology"/>
<dbReference type="GeneID" id="35001502"/>
<dbReference type="InterPro" id="IPR029753">
    <property type="entry name" value="D-isomer_DH_CS"/>
</dbReference>